<evidence type="ECO:0000313" key="2">
    <source>
        <dbReference type="Proteomes" id="UP000008021"/>
    </source>
</evidence>
<evidence type="ECO:0000313" key="1">
    <source>
        <dbReference type="EnsemblPlants" id="OMERI09G03050.2"/>
    </source>
</evidence>
<name>A0A0E0EQB6_9ORYZ</name>
<reference evidence="1" key="2">
    <citation type="submission" date="2018-05" db="EMBL/GenBank/DDBJ databases">
        <title>OmerRS3 (Oryza meridionalis Reference Sequence Version 3).</title>
        <authorList>
            <person name="Zhang J."/>
            <person name="Kudrna D."/>
            <person name="Lee S."/>
            <person name="Talag J."/>
            <person name="Welchert J."/>
            <person name="Wing R.A."/>
        </authorList>
    </citation>
    <scope>NUCLEOTIDE SEQUENCE [LARGE SCALE GENOMIC DNA]</scope>
    <source>
        <strain evidence="1">cv. OR44</strain>
    </source>
</reference>
<dbReference type="SUPFAM" id="SSF53756">
    <property type="entry name" value="UDP-Glycosyltransferase/glycogen phosphorylase"/>
    <property type="match status" value="1"/>
</dbReference>
<dbReference type="EnsemblPlants" id="OMERI09G03050.2">
    <property type="protein sequence ID" value="OMERI09G03050.2"/>
    <property type="gene ID" value="OMERI09G03050"/>
</dbReference>
<dbReference type="Gene3D" id="3.40.50.2000">
    <property type="entry name" value="Glycogen Phosphorylase B"/>
    <property type="match status" value="1"/>
</dbReference>
<organism evidence="1">
    <name type="scientific">Oryza meridionalis</name>
    <dbReference type="NCBI Taxonomy" id="40149"/>
    <lineage>
        <taxon>Eukaryota</taxon>
        <taxon>Viridiplantae</taxon>
        <taxon>Streptophyta</taxon>
        <taxon>Embryophyta</taxon>
        <taxon>Tracheophyta</taxon>
        <taxon>Spermatophyta</taxon>
        <taxon>Magnoliopsida</taxon>
        <taxon>Liliopsida</taxon>
        <taxon>Poales</taxon>
        <taxon>Poaceae</taxon>
        <taxon>BOP clade</taxon>
        <taxon>Oryzoideae</taxon>
        <taxon>Oryzeae</taxon>
        <taxon>Oryzinae</taxon>
        <taxon>Oryza</taxon>
    </lineage>
</organism>
<dbReference type="Proteomes" id="UP000008021">
    <property type="component" value="Chromosome 9"/>
</dbReference>
<dbReference type="STRING" id="40149.A0A0E0EQB6"/>
<keyword evidence="2" id="KW-1185">Reference proteome</keyword>
<protein>
    <submittedName>
        <fullName evidence="1">Uncharacterized protein</fullName>
    </submittedName>
</protein>
<reference evidence="1" key="1">
    <citation type="submission" date="2015-04" db="UniProtKB">
        <authorList>
            <consortium name="EnsemblPlants"/>
        </authorList>
    </citation>
    <scope>IDENTIFICATION</scope>
</reference>
<dbReference type="AlphaFoldDB" id="A0A0E0EQB6"/>
<sequence>MEAPFEQLLDRLQLVEEETAAPVAAFVADFYVPWVVGVGNRRGMPVYSLYPMAAVFFSAYNHFDSLSSTIRTRGAAPCRLLPPAFGAGTDVGGGCLLFKCDGFVNF</sequence>
<proteinExistence type="predicted"/>
<dbReference type="HOGENOM" id="CLU_2310620_0_0_1"/>
<accession>A0A0E0EQB6</accession>
<dbReference type="Gramene" id="OMERI09G03050.2">
    <property type="protein sequence ID" value="OMERI09G03050.2"/>
    <property type="gene ID" value="OMERI09G03050"/>
</dbReference>